<protein>
    <submittedName>
        <fullName evidence="2">p9</fullName>
    </submittedName>
</protein>
<feature type="transmembrane region" description="Helical" evidence="1">
    <location>
        <begin position="28"/>
        <end position="45"/>
    </location>
</feature>
<evidence type="ECO:0000256" key="1">
    <source>
        <dbReference type="SAM" id="Phobius"/>
    </source>
</evidence>
<dbReference type="GeneID" id="956614"/>
<accession>Q9MC04</accession>
<sequence>MNGSIITDLFQAPLVAVGASDATPSKNHVIGGLLWGFLIGWILGVRQGKNNPAGNILGF</sequence>
<proteinExistence type="predicted"/>
<evidence type="ECO:0000313" key="2">
    <source>
        <dbReference type="EMBL" id="AAF63311.1"/>
    </source>
</evidence>
<dbReference type="KEGG" id="vg:956614"/>
<dbReference type="Proteomes" id="UP000000734">
    <property type="component" value="Genome"/>
</dbReference>
<keyword evidence="1" id="KW-0812">Transmembrane</keyword>
<dbReference type="EMBL" id="AF226853">
    <property type="protein sequence ID" value="AAF63311.1"/>
    <property type="molecule type" value="Genomic_RNA"/>
</dbReference>
<organism evidence="2 3">
    <name type="scientific">Pseudomonas phage phi8</name>
    <dbReference type="NCBI Taxonomy" id="120086"/>
    <lineage>
        <taxon>Viruses</taxon>
        <taxon>Riboviria</taxon>
        <taxon>Orthornavirae</taxon>
        <taxon>Duplornaviricota</taxon>
        <taxon>Vidaverviricetes</taxon>
        <taxon>Mindivirales</taxon>
        <taxon>Cystoviridae</taxon>
        <taxon>Alphacystovirus</taxon>
        <taxon>Alphacystovirus phi8</taxon>
        <taxon>Cystovirus phi8</taxon>
    </lineage>
</organism>
<keyword evidence="1" id="KW-1133">Transmembrane helix</keyword>
<evidence type="ECO:0000313" key="3">
    <source>
        <dbReference type="Proteomes" id="UP000000734"/>
    </source>
</evidence>
<keyword evidence="3" id="KW-1185">Reference proteome</keyword>
<reference evidence="2 3" key="1">
    <citation type="journal article" date="2000" name="Virology">
        <title>Characterization of phi8, a bacteriophage containing three double-stranded RNA genomic segments and distantly related to Phi6.</title>
        <authorList>
            <person name="Hoogstraten D."/>
            <person name="Qiao X."/>
            <person name="Sun Y."/>
            <person name="Hu A."/>
            <person name="Onodera S."/>
            <person name="Mindich L."/>
        </authorList>
    </citation>
    <scope>NUCLEOTIDE SEQUENCE [LARGE SCALE GENOMIC DNA]</scope>
</reference>
<dbReference type="RefSeq" id="NP_524572.1">
    <property type="nucleotide sequence ID" value="NC_003301.1"/>
</dbReference>
<keyword evidence="1" id="KW-0472">Membrane</keyword>
<name>Q9MC04_9VIRU</name>